<proteinExistence type="predicted"/>
<sequence>MGPARFHCATLLLKTDESLSRLIYIGRAWFLIQDLLGWDAIHCASAAENDIPLAYIGRNEIESLKPAVLNRIYRLLKSVFKISTQKVAKNCGLELAVEDGVTAGDQEFA</sequence>
<keyword evidence="2" id="KW-1185">Reference proteome</keyword>
<dbReference type="Proteomes" id="UP000887013">
    <property type="component" value="Unassembled WGS sequence"/>
</dbReference>
<evidence type="ECO:0000313" key="2">
    <source>
        <dbReference type="Proteomes" id="UP000887013"/>
    </source>
</evidence>
<organism evidence="1 2">
    <name type="scientific">Nephila pilipes</name>
    <name type="common">Giant wood spider</name>
    <name type="synonym">Nephila maculata</name>
    <dbReference type="NCBI Taxonomy" id="299642"/>
    <lineage>
        <taxon>Eukaryota</taxon>
        <taxon>Metazoa</taxon>
        <taxon>Ecdysozoa</taxon>
        <taxon>Arthropoda</taxon>
        <taxon>Chelicerata</taxon>
        <taxon>Arachnida</taxon>
        <taxon>Araneae</taxon>
        <taxon>Araneomorphae</taxon>
        <taxon>Entelegynae</taxon>
        <taxon>Araneoidea</taxon>
        <taxon>Nephilidae</taxon>
        <taxon>Nephila</taxon>
    </lineage>
</organism>
<accession>A0A8X6Q9E1</accession>
<name>A0A8X6Q9E1_NEPPI</name>
<evidence type="ECO:0000313" key="1">
    <source>
        <dbReference type="EMBL" id="GFU13709.1"/>
    </source>
</evidence>
<dbReference type="EMBL" id="BMAW01125712">
    <property type="protein sequence ID" value="GFU13709.1"/>
    <property type="molecule type" value="Genomic_DNA"/>
</dbReference>
<reference evidence="1" key="1">
    <citation type="submission" date="2020-08" db="EMBL/GenBank/DDBJ databases">
        <title>Multicomponent nature underlies the extraordinary mechanical properties of spider dragline silk.</title>
        <authorList>
            <person name="Kono N."/>
            <person name="Nakamura H."/>
            <person name="Mori M."/>
            <person name="Yoshida Y."/>
            <person name="Ohtoshi R."/>
            <person name="Malay A.D."/>
            <person name="Moran D.A.P."/>
            <person name="Tomita M."/>
            <person name="Numata K."/>
            <person name="Arakawa K."/>
        </authorList>
    </citation>
    <scope>NUCLEOTIDE SEQUENCE</scope>
</reference>
<protein>
    <submittedName>
        <fullName evidence="1">Uncharacterized protein</fullName>
    </submittedName>
</protein>
<gene>
    <name evidence="1" type="ORF">NPIL_371221</name>
</gene>
<comment type="caution">
    <text evidence="1">The sequence shown here is derived from an EMBL/GenBank/DDBJ whole genome shotgun (WGS) entry which is preliminary data.</text>
</comment>
<dbReference type="AlphaFoldDB" id="A0A8X6Q9E1"/>